<dbReference type="AlphaFoldDB" id="A0A226E1W4"/>
<proteinExistence type="predicted"/>
<organism evidence="1 2">
    <name type="scientific">Folsomia candida</name>
    <name type="common">Springtail</name>
    <dbReference type="NCBI Taxonomy" id="158441"/>
    <lineage>
        <taxon>Eukaryota</taxon>
        <taxon>Metazoa</taxon>
        <taxon>Ecdysozoa</taxon>
        <taxon>Arthropoda</taxon>
        <taxon>Hexapoda</taxon>
        <taxon>Collembola</taxon>
        <taxon>Entomobryomorpha</taxon>
        <taxon>Isotomoidea</taxon>
        <taxon>Isotomidae</taxon>
        <taxon>Proisotominae</taxon>
        <taxon>Folsomia</taxon>
    </lineage>
</organism>
<evidence type="ECO:0000313" key="1">
    <source>
        <dbReference type="EMBL" id="OXA50911.1"/>
    </source>
</evidence>
<reference evidence="1 2" key="1">
    <citation type="submission" date="2015-12" db="EMBL/GenBank/DDBJ databases">
        <title>The genome of Folsomia candida.</title>
        <authorList>
            <person name="Faddeeva A."/>
            <person name="Derks M.F."/>
            <person name="Anvar Y."/>
            <person name="Smit S."/>
            <person name="Van Straalen N."/>
            <person name="Roelofs D."/>
        </authorList>
    </citation>
    <scope>NUCLEOTIDE SEQUENCE [LARGE SCALE GENOMIC DNA]</scope>
    <source>
        <strain evidence="1 2">VU population</strain>
        <tissue evidence="1">Whole body</tissue>
    </source>
</reference>
<keyword evidence="2" id="KW-1185">Reference proteome</keyword>
<dbReference type="EMBL" id="LNIX01000008">
    <property type="protein sequence ID" value="OXA50911.1"/>
    <property type="molecule type" value="Genomic_DNA"/>
</dbReference>
<comment type="caution">
    <text evidence="1">The sequence shown here is derived from an EMBL/GenBank/DDBJ whole genome shotgun (WGS) entry which is preliminary data.</text>
</comment>
<protein>
    <submittedName>
        <fullName evidence="1">Uncharacterized protein</fullName>
    </submittedName>
</protein>
<dbReference type="Proteomes" id="UP000198287">
    <property type="component" value="Unassembled WGS sequence"/>
</dbReference>
<sequence length="321" mass="35626">MDNLAAGDGELFVQELRVLGDQGAGAGDLLFGGQGDDNAAAGELLLVQGQGDENAAADNRLLDGQGDAPPATEVTHVPLFEHRSFADNYVVASSRHRQRPSLQSGRVCHQLQREEFVHLESSTVRIPRSSPVVPEWKPLSNFTKMCPNVENLAISFKGAPRYFAGQVTLPYKLDEIFKVAQEWRKLKAVAVSKPAFRCPEILLAFSRIGLMNNIHDLTLHQSAAKSTYNRYGLHGDEKRIDQTLLPAVITTGSRLQSFKMSGFEEITETVQQPHHQHQQATPNFLEREAPFLGNVSLEKFEFNQPFQTGITLSKDLQIKLI</sequence>
<accession>A0A226E1W4</accession>
<evidence type="ECO:0000313" key="2">
    <source>
        <dbReference type="Proteomes" id="UP000198287"/>
    </source>
</evidence>
<gene>
    <name evidence="1" type="ORF">Fcan01_13911</name>
</gene>
<name>A0A226E1W4_FOLCA</name>